<organism evidence="1 2">
    <name type="scientific">Agrococcus terreus</name>
    <dbReference type="NCBI Taxonomy" id="574649"/>
    <lineage>
        <taxon>Bacteria</taxon>
        <taxon>Bacillati</taxon>
        <taxon>Actinomycetota</taxon>
        <taxon>Actinomycetes</taxon>
        <taxon>Micrococcales</taxon>
        <taxon>Microbacteriaceae</taxon>
        <taxon>Agrococcus</taxon>
    </lineage>
</organism>
<dbReference type="Gene3D" id="3.30.700.10">
    <property type="entry name" value="Glycoprotein, Type 4 Pilin"/>
    <property type="match status" value="1"/>
</dbReference>
<protein>
    <submittedName>
        <fullName evidence="1">Uncharacterized protein</fullName>
    </submittedName>
</protein>
<dbReference type="InterPro" id="IPR045584">
    <property type="entry name" value="Pilin-like"/>
</dbReference>
<proteinExistence type="predicted"/>
<dbReference type="Proteomes" id="UP000626982">
    <property type="component" value="Unassembled WGS sequence"/>
</dbReference>
<accession>A0ABQ2KKU1</accession>
<dbReference type="EMBL" id="BMLM01000001">
    <property type="protein sequence ID" value="GGN85834.1"/>
    <property type="molecule type" value="Genomic_DNA"/>
</dbReference>
<keyword evidence="2" id="KW-1185">Reference proteome</keyword>
<name>A0ABQ2KKU1_9MICO</name>
<comment type="caution">
    <text evidence="1">The sequence shown here is derived from an EMBL/GenBank/DDBJ whole genome shotgun (WGS) entry which is preliminary data.</text>
</comment>
<reference evidence="2" key="1">
    <citation type="journal article" date="2019" name="Int. J. Syst. Evol. Microbiol.">
        <title>The Global Catalogue of Microorganisms (GCM) 10K type strain sequencing project: providing services to taxonomists for standard genome sequencing and annotation.</title>
        <authorList>
            <consortium name="The Broad Institute Genomics Platform"/>
            <consortium name="The Broad Institute Genome Sequencing Center for Infectious Disease"/>
            <person name="Wu L."/>
            <person name="Ma J."/>
        </authorList>
    </citation>
    <scope>NUCLEOTIDE SEQUENCE [LARGE SCALE GENOMIC DNA]</scope>
    <source>
        <strain evidence="2">CGMCC 1.6960</strain>
    </source>
</reference>
<sequence>MLIVIGVIAILAAITAVAYTGIRDRAALAALQSELSGQARQLAAYRTQNNDQYPATLAAARTAGTATRPTPRVLQQASVYDDIEGVRIDSERTEFSRTLHEWIAQRRLAEAGHITGKKKRASRISAEGSLPSTSIGLNESNGLSNSISVGLTGFEPATP</sequence>
<evidence type="ECO:0000313" key="2">
    <source>
        <dbReference type="Proteomes" id="UP000626982"/>
    </source>
</evidence>
<dbReference type="SUPFAM" id="SSF54523">
    <property type="entry name" value="Pili subunits"/>
    <property type="match status" value="1"/>
</dbReference>
<evidence type="ECO:0000313" key="1">
    <source>
        <dbReference type="EMBL" id="GGN85834.1"/>
    </source>
</evidence>
<gene>
    <name evidence="1" type="ORF">GCM10010968_19080</name>
</gene>